<dbReference type="Pfam" id="PF03374">
    <property type="entry name" value="ANT"/>
    <property type="match status" value="1"/>
</dbReference>
<dbReference type="KEGG" id="bths:CNY62_00955"/>
<gene>
    <name evidence="2" type="ORF">CNY62_00955</name>
</gene>
<dbReference type="Pfam" id="PF02498">
    <property type="entry name" value="Bro-N"/>
    <property type="match status" value="1"/>
</dbReference>
<evidence type="ECO:0000313" key="3">
    <source>
        <dbReference type="Proteomes" id="UP000243591"/>
    </source>
</evidence>
<dbReference type="GO" id="GO:0003677">
    <property type="term" value="F:DNA binding"/>
    <property type="evidence" value="ECO:0007669"/>
    <property type="project" value="InterPro"/>
</dbReference>
<dbReference type="EMBL" id="CP023483">
    <property type="protein sequence ID" value="ATF25060.1"/>
    <property type="molecule type" value="Genomic_DNA"/>
</dbReference>
<dbReference type="SMART" id="SM01040">
    <property type="entry name" value="Bro-N"/>
    <property type="match status" value="1"/>
</dbReference>
<dbReference type="Proteomes" id="UP000243591">
    <property type="component" value="Chromosome"/>
</dbReference>
<dbReference type="InterPro" id="IPR005039">
    <property type="entry name" value="Ant_C"/>
</dbReference>
<dbReference type="AlphaFoldDB" id="A0A291BVB0"/>
<reference evidence="2 3" key="1">
    <citation type="submission" date="2017-09" db="EMBL/GenBank/DDBJ databases">
        <title>Complete Genome Sequences of Two Strains of the Meat Spoilage Bacterium Brochothrix thermosphacta Isolated from Ground Chicken.</title>
        <authorList>
            <person name="Paoli G.C."/>
            <person name="Wijey C."/>
            <person name="Chen C.-Y."/>
            <person name="Nguyen L."/>
            <person name="Yan X."/>
            <person name="Irwin P.L."/>
        </authorList>
    </citation>
    <scope>NUCLEOTIDE SEQUENCE [LARGE SCALE GENOMIC DNA]</scope>
    <source>
        <strain evidence="2 3">BI</strain>
    </source>
</reference>
<dbReference type="OrthoDB" id="9812611at2"/>
<organism evidence="2 3">
    <name type="scientific">Brochothrix thermosphacta</name>
    <name type="common">Microbacterium thermosphactum</name>
    <dbReference type="NCBI Taxonomy" id="2756"/>
    <lineage>
        <taxon>Bacteria</taxon>
        <taxon>Bacillati</taxon>
        <taxon>Bacillota</taxon>
        <taxon>Bacilli</taxon>
        <taxon>Bacillales</taxon>
        <taxon>Listeriaceae</taxon>
        <taxon>Brochothrix</taxon>
    </lineage>
</organism>
<evidence type="ECO:0000259" key="1">
    <source>
        <dbReference type="PROSITE" id="PS51750"/>
    </source>
</evidence>
<protein>
    <recommendedName>
        <fullName evidence="1">Bro-N domain-containing protein</fullName>
    </recommendedName>
</protein>
<dbReference type="PROSITE" id="PS51750">
    <property type="entry name" value="BRO_N"/>
    <property type="match status" value="1"/>
</dbReference>
<dbReference type="InterPro" id="IPR003497">
    <property type="entry name" value="BRO_N_domain"/>
</dbReference>
<keyword evidence="3" id="KW-1185">Reference proteome</keyword>
<accession>A0A291BVB0</accession>
<name>A0A291BVB0_BROTH</name>
<feature type="domain" description="Bro-N" evidence="1">
    <location>
        <begin position="1"/>
        <end position="108"/>
    </location>
</feature>
<proteinExistence type="predicted"/>
<sequence>MEDLHMKNFKIKGATVRTVEKEGMIYTVSNDLAKAFGYKNTAKIKRHIKEHCLSSATINTAGGKQKMAIIDKNGLLSVCEKLKYEDVAKELIDYVKNYSVVEFIFKEEYNFEMETIDESITFKDLSLLMNKAGVKIGRNELFAFARATGLLLTSGSHWNRPSQDMVDMGHLEVRLVTTETAVDSYTHIQPLATKSGQIYIFNKYIEYLKRFEQQTA</sequence>
<evidence type="ECO:0000313" key="2">
    <source>
        <dbReference type="EMBL" id="ATF25060.1"/>
    </source>
</evidence>